<organism evidence="1 2">
    <name type="scientific">Methyloglobulus morosus KoM1</name>
    <dbReference type="NCBI Taxonomy" id="1116472"/>
    <lineage>
        <taxon>Bacteria</taxon>
        <taxon>Pseudomonadati</taxon>
        <taxon>Pseudomonadota</taxon>
        <taxon>Gammaproteobacteria</taxon>
        <taxon>Methylococcales</taxon>
        <taxon>Methylococcaceae</taxon>
        <taxon>Methyloglobulus</taxon>
    </lineage>
</organism>
<comment type="caution">
    <text evidence="1">The sequence shown here is derived from an EMBL/GenBank/DDBJ whole genome shotgun (WGS) entry which is preliminary data.</text>
</comment>
<proteinExistence type="predicted"/>
<evidence type="ECO:0000313" key="2">
    <source>
        <dbReference type="Proteomes" id="UP000017842"/>
    </source>
</evidence>
<gene>
    <name evidence="1" type="ORF">MGMO_41c00500</name>
</gene>
<dbReference type="EMBL" id="AYLO01000040">
    <property type="protein sequence ID" value="ESS72980.1"/>
    <property type="molecule type" value="Genomic_DNA"/>
</dbReference>
<dbReference type="Proteomes" id="UP000017842">
    <property type="component" value="Unassembled WGS sequence"/>
</dbReference>
<sequence>MALNVMVNRDSIVLRYIYFEAMAWTTAPNSVW</sequence>
<dbReference type="AlphaFoldDB" id="V5BI49"/>
<name>V5BI49_9GAMM</name>
<accession>V5BI49</accession>
<reference evidence="1 2" key="1">
    <citation type="journal article" date="2013" name="Genome Announc.">
        <title>Draft Genome Sequence of the Methanotrophic Gammaproteobacterium Methyloglobulus morosus DSM 22980 Strain KoM1.</title>
        <authorList>
            <person name="Poehlein A."/>
            <person name="Deutzmann J.S."/>
            <person name="Daniel R."/>
            <person name="Simeonova D.D."/>
        </authorList>
    </citation>
    <scope>NUCLEOTIDE SEQUENCE [LARGE SCALE GENOMIC DNA]</scope>
    <source>
        <strain evidence="1 2">KoM1</strain>
    </source>
</reference>
<protein>
    <submittedName>
        <fullName evidence="1">Uncharacterized protein</fullName>
    </submittedName>
</protein>
<evidence type="ECO:0000313" key="1">
    <source>
        <dbReference type="EMBL" id="ESS72980.1"/>
    </source>
</evidence>
<keyword evidence="2" id="KW-1185">Reference proteome</keyword>